<keyword evidence="7" id="KW-0325">Glycoprotein</keyword>
<dbReference type="SUPFAM" id="SSF55486">
    <property type="entry name" value="Metalloproteases ('zincins'), catalytic domain"/>
    <property type="match status" value="1"/>
</dbReference>
<evidence type="ECO:0000256" key="1">
    <source>
        <dbReference type="ARBA" id="ARBA00022670"/>
    </source>
</evidence>
<dbReference type="Proteomes" id="UP001374579">
    <property type="component" value="Unassembled WGS sequence"/>
</dbReference>
<keyword evidence="1" id="KW-0645">Protease</keyword>
<dbReference type="InterPro" id="IPR001590">
    <property type="entry name" value="Peptidase_M12B"/>
</dbReference>
<dbReference type="Pfam" id="PF13688">
    <property type="entry name" value="Reprolysin_5"/>
    <property type="match status" value="1"/>
</dbReference>
<keyword evidence="5" id="KW-0482">Metalloprotease</keyword>
<dbReference type="EMBL" id="JBAMIC010000012">
    <property type="protein sequence ID" value="KAK7099477.1"/>
    <property type="molecule type" value="Genomic_DNA"/>
</dbReference>
<evidence type="ECO:0000256" key="5">
    <source>
        <dbReference type="ARBA" id="ARBA00023049"/>
    </source>
</evidence>
<evidence type="ECO:0000256" key="6">
    <source>
        <dbReference type="ARBA" id="ARBA00023157"/>
    </source>
</evidence>
<dbReference type="GO" id="GO:0004222">
    <property type="term" value="F:metalloendopeptidase activity"/>
    <property type="evidence" value="ECO:0007669"/>
    <property type="project" value="InterPro"/>
</dbReference>
<name>A0AAN9B609_9CAEN</name>
<comment type="caution">
    <text evidence="11">The sequence shown here is derived from an EMBL/GenBank/DDBJ whole genome shotgun (WGS) entry which is preliminary data.</text>
</comment>
<dbReference type="InterPro" id="IPR024079">
    <property type="entry name" value="MetalloPept_cat_dom_sf"/>
</dbReference>
<feature type="chain" id="PRO_5042884808" description="Peptidase M12B domain-containing protein" evidence="9">
    <location>
        <begin position="22"/>
        <end position="700"/>
    </location>
</feature>
<evidence type="ECO:0000256" key="2">
    <source>
        <dbReference type="ARBA" id="ARBA00022723"/>
    </source>
</evidence>
<sequence>MGSRWLLASVGVIFAIAICSSELQNFGQDNGQGAAPWRERRQTRPTLYIDVMVYLDYAFYHNWIQEAARSGLTEDSEVETSAKGYIAYIFQGVNHRYSSVTSLPFDLRVNVCNIVIAKTPDDSPWTESVKTSVGGGLREQVNASAVLKKLNEHVSGNYSNLPAHDHLMLITRYDLVGEGKFTAGLAYVDTICKQDGSSVSVIEDDGGAISEATAAHELGHSLGALHDGTNNSCNSADLYAMTGSGANPNVTETDAYKKRNLWIFSNCSLDYFIKTRQRVKSDGLEDCLQNKVPPTNVPAVPQDLPKHPDQQCQHNYNDSSYFCRRSDTRPEDVCLKLSCYNPALTGNKCTVHSADTGTCCSNGMWCQNGLCTGSPSNKCANLSDTCVFGDQPDTVKFTDGITSGRCGELHSGYCYNPEFRAKCCQRCRNFRTSISGCEYGDKVLNCQEKYCSFQQYASDCCLTCSKVNTSACSDDPGTTTLTYGNNKPITGTCPEILRLPERWNSCYNDEFRDHCCQSCEKLWSNDTGCEYGDKVLNCQEKYCSFQQYASGCCLTCSKVNTSACSDFPENTRLEYNNKVIQGKCPEILRLPETWRACYNDEFRRNSCCQSCEKLWSNDTDCEFGDRVSGCAAITGPCDEAERAQCCQTCKKFDIFTTTLAPTTKPRVEPPCGTTCGGTELCRNLVLLLVALVLSAFRVLW</sequence>
<dbReference type="Gene3D" id="3.40.1620.60">
    <property type="match status" value="1"/>
</dbReference>
<evidence type="ECO:0000313" key="11">
    <source>
        <dbReference type="EMBL" id="KAK7099477.1"/>
    </source>
</evidence>
<proteinExistence type="predicted"/>
<protein>
    <recommendedName>
        <fullName evidence="10">Peptidase M12B domain-containing protein</fullName>
    </recommendedName>
</protein>
<reference evidence="11 12" key="1">
    <citation type="submission" date="2024-02" db="EMBL/GenBank/DDBJ databases">
        <title>Chromosome-scale genome assembly of the rough periwinkle Littorina saxatilis.</title>
        <authorList>
            <person name="De Jode A."/>
            <person name="Faria R."/>
            <person name="Formenti G."/>
            <person name="Sims Y."/>
            <person name="Smith T.P."/>
            <person name="Tracey A."/>
            <person name="Wood J.M.D."/>
            <person name="Zagrodzka Z.B."/>
            <person name="Johannesson K."/>
            <person name="Butlin R.K."/>
            <person name="Leder E.H."/>
        </authorList>
    </citation>
    <scope>NUCLEOTIDE SEQUENCE [LARGE SCALE GENOMIC DNA]</scope>
    <source>
        <strain evidence="11">Snail1</strain>
        <tissue evidence="11">Muscle</tissue>
    </source>
</reference>
<dbReference type="AlphaFoldDB" id="A0AAN9B609"/>
<feature type="domain" description="Peptidase M12B" evidence="10">
    <location>
        <begin position="47"/>
        <end position="272"/>
    </location>
</feature>
<evidence type="ECO:0000256" key="7">
    <source>
        <dbReference type="ARBA" id="ARBA00023180"/>
    </source>
</evidence>
<comment type="caution">
    <text evidence="8">Lacks conserved residue(s) required for the propagation of feature annotation.</text>
</comment>
<accession>A0AAN9B609</accession>
<keyword evidence="6" id="KW-1015">Disulfide bond</keyword>
<keyword evidence="3" id="KW-0378">Hydrolase</keyword>
<feature type="binding site" evidence="8">
    <location>
        <position position="226"/>
    </location>
    <ligand>
        <name>Zn(2+)</name>
        <dbReference type="ChEBI" id="CHEBI:29105"/>
        <note>catalytic</note>
    </ligand>
</feature>
<gene>
    <name evidence="11" type="ORF">V1264_003612</name>
</gene>
<feature type="signal peptide" evidence="9">
    <location>
        <begin position="1"/>
        <end position="21"/>
    </location>
</feature>
<keyword evidence="2 8" id="KW-0479">Metal-binding</keyword>
<evidence type="ECO:0000259" key="10">
    <source>
        <dbReference type="PROSITE" id="PS50215"/>
    </source>
</evidence>
<dbReference type="PROSITE" id="PS50215">
    <property type="entry name" value="ADAM_MEPRO"/>
    <property type="match status" value="1"/>
</dbReference>
<evidence type="ECO:0000256" key="9">
    <source>
        <dbReference type="SAM" id="SignalP"/>
    </source>
</evidence>
<dbReference type="InterPro" id="IPR041645">
    <property type="entry name" value="ADAMTS_CR_2"/>
</dbReference>
<dbReference type="GO" id="GO:0006508">
    <property type="term" value="P:proteolysis"/>
    <property type="evidence" value="ECO:0007669"/>
    <property type="project" value="UniProtKB-KW"/>
</dbReference>
<organism evidence="11 12">
    <name type="scientific">Littorina saxatilis</name>
    <dbReference type="NCBI Taxonomy" id="31220"/>
    <lineage>
        <taxon>Eukaryota</taxon>
        <taxon>Metazoa</taxon>
        <taxon>Spiralia</taxon>
        <taxon>Lophotrochozoa</taxon>
        <taxon>Mollusca</taxon>
        <taxon>Gastropoda</taxon>
        <taxon>Caenogastropoda</taxon>
        <taxon>Littorinimorpha</taxon>
        <taxon>Littorinoidea</taxon>
        <taxon>Littorinidae</taxon>
        <taxon>Littorina</taxon>
    </lineage>
</organism>
<keyword evidence="12" id="KW-1185">Reference proteome</keyword>
<feature type="active site" evidence="8">
    <location>
        <position position="217"/>
    </location>
</feature>
<keyword evidence="9" id="KW-0732">Signal</keyword>
<keyword evidence="4 8" id="KW-0862">Zinc</keyword>
<evidence type="ECO:0000313" key="12">
    <source>
        <dbReference type="Proteomes" id="UP001374579"/>
    </source>
</evidence>
<feature type="binding site" evidence="8">
    <location>
        <position position="216"/>
    </location>
    <ligand>
        <name>Zn(2+)</name>
        <dbReference type="ChEBI" id="CHEBI:29105"/>
        <note>catalytic</note>
    </ligand>
</feature>
<evidence type="ECO:0000256" key="3">
    <source>
        <dbReference type="ARBA" id="ARBA00022801"/>
    </source>
</evidence>
<dbReference type="GO" id="GO:0046872">
    <property type="term" value="F:metal ion binding"/>
    <property type="evidence" value="ECO:0007669"/>
    <property type="project" value="UniProtKB-KW"/>
</dbReference>
<feature type="binding site" evidence="8">
    <location>
        <position position="220"/>
    </location>
    <ligand>
        <name>Zn(2+)</name>
        <dbReference type="ChEBI" id="CHEBI:29105"/>
        <note>catalytic</note>
    </ligand>
</feature>
<dbReference type="Pfam" id="PF17771">
    <property type="entry name" value="ADAMTS_CR_2"/>
    <property type="match status" value="1"/>
</dbReference>
<evidence type="ECO:0000256" key="4">
    <source>
        <dbReference type="ARBA" id="ARBA00022833"/>
    </source>
</evidence>
<dbReference type="Gene3D" id="3.40.390.10">
    <property type="entry name" value="Collagenase (Catalytic Domain)"/>
    <property type="match status" value="1"/>
</dbReference>
<evidence type="ECO:0000256" key="8">
    <source>
        <dbReference type="PROSITE-ProRule" id="PRU00276"/>
    </source>
</evidence>